<feature type="region of interest" description="Disordered" evidence="9">
    <location>
        <begin position="1"/>
        <end position="20"/>
    </location>
</feature>
<dbReference type="InterPro" id="IPR036427">
    <property type="entry name" value="Bromodomain-like_sf"/>
</dbReference>
<keyword evidence="2" id="KW-0156">Chromatin regulator</keyword>
<dbReference type="GO" id="GO:0006357">
    <property type="term" value="P:regulation of transcription by RNA polymerase II"/>
    <property type="evidence" value="ECO:0007669"/>
    <property type="project" value="TreeGrafter"/>
</dbReference>
<dbReference type="STRING" id="33528.ENSGAFP00000009836"/>
<dbReference type="GO" id="GO:0005634">
    <property type="term" value="C:nucleus"/>
    <property type="evidence" value="ECO:0007669"/>
    <property type="project" value="UniProtKB-SubCell"/>
</dbReference>
<dbReference type="CDD" id="cd05513">
    <property type="entry name" value="Bromo_brd7_like"/>
    <property type="match status" value="1"/>
</dbReference>
<dbReference type="PANTHER" id="PTHR22881">
    <property type="entry name" value="BROMODOMAIN CONTAINING PROTEIN"/>
    <property type="match status" value="1"/>
</dbReference>
<dbReference type="Pfam" id="PF00439">
    <property type="entry name" value="Bromodomain"/>
    <property type="match status" value="1"/>
</dbReference>
<feature type="domain" description="Bromo" evidence="10">
    <location>
        <begin position="257"/>
        <end position="327"/>
    </location>
</feature>
<comment type="subcellular location">
    <subcellularLocation>
        <location evidence="1">Nucleus</location>
    </subcellularLocation>
</comment>
<feature type="compositionally biased region" description="Low complexity" evidence="9">
    <location>
        <begin position="676"/>
        <end position="685"/>
    </location>
</feature>
<evidence type="ECO:0000256" key="3">
    <source>
        <dbReference type="ARBA" id="ARBA00023015"/>
    </source>
</evidence>
<dbReference type="Proteomes" id="UP000250572">
    <property type="component" value="Unassembled WGS sequence"/>
</dbReference>
<proteinExistence type="predicted"/>
<feature type="compositionally biased region" description="Basic residues" evidence="9">
    <location>
        <begin position="149"/>
        <end position="159"/>
    </location>
</feature>
<dbReference type="SUPFAM" id="SSF47370">
    <property type="entry name" value="Bromodomain"/>
    <property type="match status" value="1"/>
</dbReference>
<evidence type="ECO:0000256" key="6">
    <source>
        <dbReference type="ARBA" id="ARBA00023242"/>
    </source>
</evidence>
<dbReference type="FunFam" id="1.20.920.10:FF:000022">
    <property type="entry name" value="Putative bromodomain-containing protein 9"/>
    <property type="match status" value="1"/>
</dbReference>
<feature type="compositionally biased region" description="Basic and acidic residues" evidence="9">
    <location>
        <begin position="160"/>
        <end position="173"/>
    </location>
</feature>
<dbReference type="PROSITE" id="PS50014">
    <property type="entry name" value="BROMODOMAIN_2"/>
    <property type="match status" value="1"/>
</dbReference>
<dbReference type="SMART" id="SM00297">
    <property type="entry name" value="BROMO"/>
    <property type="match status" value="1"/>
</dbReference>
<dbReference type="Gene3D" id="1.20.920.10">
    <property type="entry name" value="Bromodomain-like"/>
    <property type="match status" value="1"/>
</dbReference>
<evidence type="ECO:0000313" key="12">
    <source>
        <dbReference type="Proteomes" id="UP000250572"/>
    </source>
</evidence>
<keyword evidence="4 8" id="KW-0103">Bromodomain</keyword>
<keyword evidence="3" id="KW-0805">Transcription regulation</keyword>
<feature type="region of interest" description="Disordered" evidence="9">
    <location>
        <begin position="666"/>
        <end position="726"/>
    </location>
</feature>
<evidence type="ECO:0000256" key="8">
    <source>
        <dbReference type="PROSITE-ProRule" id="PRU00035"/>
    </source>
</evidence>
<organism evidence="11 12">
    <name type="scientific">Gambusia affinis</name>
    <name type="common">Western mosquitofish</name>
    <name type="synonym">Heterandria affinis</name>
    <dbReference type="NCBI Taxonomy" id="33528"/>
    <lineage>
        <taxon>Eukaryota</taxon>
        <taxon>Metazoa</taxon>
        <taxon>Chordata</taxon>
        <taxon>Craniata</taxon>
        <taxon>Vertebrata</taxon>
        <taxon>Euteleostomi</taxon>
        <taxon>Actinopterygii</taxon>
        <taxon>Neopterygii</taxon>
        <taxon>Teleostei</taxon>
        <taxon>Neoteleostei</taxon>
        <taxon>Acanthomorphata</taxon>
        <taxon>Ovalentaria</taxon>
        <taxon>Atherinomorphae</taxon>
        <taxon>Cyprinodontiformes</taxon>
        <taxon>Poeciliidae</taxon>
        <taxon>Poeciliinae</taxon>
        <taxon>Gambusia</taxon>
    </lineage>
</organism>
<reference evidence="11 12" key="1">
    <citation type="journal article" date="2018" name="G3 (Bethesda)">
        <title>A High-Quality Reference Genome for the Invasive Mosquitofish Gambusia affinis Using a Chicago Library.</title>
        <authorList>
            <person name="Hoffberg S.L."/>
            <person name="Troendle N.J."/>
            <person name="Glenn T.C."/>
            <person name="Mahmud O."/>
            <person name="Louha S."/>
            <person name="Chalopin D."/>
            <person name="Bennetzen J.L."/>
            <person name="Mauricio R."/>
        </authorList>
    </citation>
    <scope>NUCLEOTIDE SEQUENCE [LARGE SCALE GENOMIC DNA]</scope>
    <source>
        <strain evidence="11">NE01/NJP1002.9</strain>
        <tissue evidence="11">Muscle</tissue>
    </source>
</reference>
<keyword evidence="6" id="KW-0539">Nucleus</keyword>
<evidence type="ECO:0000256" key="2">
    <source>
        <dbReference type="ARBA" id="ARBA00022853"/>
    </source>
</evidence>
<keyword evidence="5" id="KW-0804">Transcription</keyword>
<dbReference type="InterPro" id="IPR051831">
    <property type="entry name" value="Bromodomain_contain_prot"/>
</dbReference>
<gene>
    <name evidence="11" type="ORF">CCH79_00007646</name>
</gene>
<accession>A0A315WZN9</accession>
<evidence type="ECO:0000256" key="4">
    <source>
        <dbReference type="ARBA" id="ARBA00023117"/>
    </source>
</evidence>
<dbReference type="AlphaFoldDB" id="A0A315WZN9"/>
<evidence type="ECO:0000256" key="7">
    <source>
        <dbReference type="ARBA" id="ARBA00040982"/>
    </source>
</evidence>
<evidence type="ECO:0000256" key="5">
    <source>
        <dbReference type="ARBA" id="ARBA00023163"/>
    </source>
</evidence>
<feature type="compositionally biased region" description="Basic and acidic residues" evidence="9">
    <location>
        <begin position="701"/>
        <end position="712"/>
    </location>
</feature>
<dbReference type="GO" id="GO:0006325">
    <property type="term" value="P:chromatin organization"/>
    <property type="evidence" value="ECO:0007669"/>
    <property type="project" value="UniProtKB-KW"/>
</dbReference>
<feature type="compositionally biased region" description="Basic residues" evidence="9">
    <location>
        <begin position="174"/>
        <end position="184"/>
    </location>
</feature>
<dbReference type="PRINTS" id="PR00503">
    <property type="entry name" value="BROMODOMAIN"/>
</dbReference>
<evidence type="ECO:0000259" key="10">
    <source>
        <dbReference type="PROSITE" id="PS50014"/>
    </source>
</evidence>
<keyword evidence="12" id="KW-1185">Reference proteome</keyword>
<dbReference type="EMBL" id="NHOQ01000034">
    <property type="protein sequence ID" value="PWA33686.1"/>
    <property type="molecule type" value="Genomic_DNA"/>
</dbReference>
<sequence>MNQSNHTRDPTASLSTASKQVTVKKHDAINDHRIHMLMQEFVIKLGPSVVSKSHAVAIQQRLNISNFFAIYRAVRVSPPFGRLPSSYDGKSPNPNPEIFTSKLHTFHFEDKTLEKPLKIKLKVGGSEVTELSGSGLDYDDRSDHERERHKEKKKKKKKKSEKDKDKYVDEEDRRRRKEEKRKKREREQNESEAAAAGAADTAPIEPFTLSISVGLEPEEIKKKKERFEVEPEVEEFHHKNESTPRQQLLEHFLRQLQRKDPHGFFAFPVTDAIAPGYSSIIKHPMDFSTMKDKIRNNEYNTVTEFKADFKLMCDNATVYNRPETVYYKAAKKLLHTGFKMMSKDRLLALKRSMSFMQDMDFTQQAAILGDEDLPADLPLPEATPLQVESTRKPKKTPVKDINYLFEPEGNACSLTDSTAEEHVLALVEHSADEARDRINRYMPNSKMGYLRKDADGGLLYTVVNQLDPDAEEEETHKVDLSSLSNKLLPGLTTLGFKEDRRHKGSSAYNIQSLQKNSVFPDLQSDETDMLYSAYGDETGVQCALSVQDFVKGCGSVTKRWVDDLLDKMTGGDHLKAVSQIRQKRNIMLKPDETKSSICDMQMSDGTGLGESSSVLDFMSMKSYPDMSLDISMLNPLGKTVKKEPGNEEGHQHYDDADKLLQEFQEAQAERVCSRPSSNLSSLSNTSERDQHHLGSPSHLGVGDHSEMVHDPYEFLQSPEPEGSANS</sequence>
<name>A0A315WZN9_GAMAF</name>
<dbReference type="InterPro" id="IPR001487">
    <property type="entry name" value="Bromodomain"/>
</dbReference>
<feature type="compositionally biased region" description="Basic and acidic residues" evidence="9">
    <location>
        <begin position="138"/>
        <end position="148"/>
    </location>
</feature>
<evidence type="ECO:0000256" key="9">
    <source>
        <dbReference type="SAM" id="MobiDB-lite"/>
    </source>
</evidence>
<comment type="caution">
    <text evidence="11">The sequence shown here is derived from an EMBL/GenBank/DDBJ whole genome shotgun (WGS) entry which is preliminary data.</text>
</comment>
<feature type="compositionally biased region" description="Low complexity" evidence="9">
    <location>
        <begin position="193"/>
        <end position="202"/>
    </location>
</feature>
<dbReference type="Pfam" id="PF12024">
    <property type="entry name" value="DUF3512"/>
    <property type="match status" value="1"/>
</dbReference>
<evidence type="ECO:0000313" key="11">
    <source>
        <dbReference type="EMBL" id="PWA33686.1"/>
    </source>
</evidence>
<dbReference type="InterPro" id="IPR021900">
    <property type="entry name" value="DUF3512"/>
</dbReference>
<feature type="region of interest" description="Disordered" evidence="9">
    <location>
        <begin position="129"/>
        <end position="205"/>
    </location>
</feature>
<dbReference type="PANTHER" id="PTHR22881:SF4">
    <property type="entry name" value="BROMODOMAIN-CONTAINING PROTEIN 9"/>
    <property type="match status" value="1"/>
</dbReference>
<evidence type="ECO:0000256" key="1">
    <source>
        <dbReference type="ARBA" id="ARBA00004123"/>
    </source>
</evidence>
<protein>
    <recommendedName>
        <fullName evidence="7">Bromodomain-containing protein 9</fullName>
    </recommendedName>
</protein>